<evidence type="ECO:0000313" key="20">
    <source>
        <dbReference type="Proteomes" id="UP000478008"/>
    </source>
</evidence>
<evidence type="ECO:0000256" key="16">
    <source>
        <dbReference type="SAM" id="Phobius"/>
    </source>
</evidence>
<evidence type="ECO:0000256" key="12">
    <source>
        <dbReference type="ARBA" id="ARBA00023065"/>
    </source>
</evidence>
<evidence type="ECO:0000256" key="1">
    <source>
        <dbReference type="ARBA" id="ARBA00004651"/>
    </source>
</evidence>
<evidence type="ECO:0000256" key="6">
    <source>
        <dbReference type="ARBA" id="ARBA00022630"/>
    </source>
</evidence>
<dbReference type="EMBL" id="CABFWN010000003">
    <property type="protein sequence ID" value="VUG18323.1"/>
    <property type="molecule type" value="Genomic_DNA"/>
</dbReference>
<dbReference type="InterPro" id="IPR013112">
    <property type="entry name" value="FAD-bd_8"/>
</dbReference>
<keyword evidence="4" id="KW-0813">Transport</keyword>
<keyword evidence="5" id="KW-1003">Cell membrane</keyword>
<evidence type="ECO:0000256" key="9">
    <source>
        <dbReference type="ARBA" id="ARBA00022982"/>
    </source>
</evidence>
<dbReference type="Pfam" id="PF01794">
    <property type="entry name" value="Ferric_reduct"/>
    <property type="match status" value="1"/>
</dbReference>
<keyword evidence="10 16" id="KW-1133">Transmembrane helix</keyword>
<dbReference type="PROSITE" id="PS51384">
    <property type="entry name" value="FAD_FR"/>
    <property type="match status" value="1"/>
</dbReference>
<dbReference type="GO" id="GO:0052851">
    <property type="term" value="F:ferric-chelate reductase (NADPH) activity"/>
    <property type="evidence" value="ECO:0007669"/>
    <property type="project" value="UniProtKB-EC"/>
</dbReference>
<keyword evidence="6" id="KW-0285">Flavoprotein</keyword>
<evidence type="ECO:0000256" key="3">
    <source>
        <dbReference type="ARBA" id="ARBA00012668"/>
    </source>
</evidence>
<dbReference type="InterPro" id="IPR013130">
    <property type="entry name" value="Fe3_Rdtase_TM_dom"/>
</dbReference>
<gene>
    <name evidence="19" type="ORF">DEBR0S3_07646G</name>
</gene>
<dbReference type="Gene3D" id="3.40.50.80">
    <property type="entry name" value="Nucleotide-binding domain of ferredoxin-NADP reductase (FNR) module"/>
    <property type="match status" value="1"/>
</dbReference>
<dbReference type="CDD" id="cd06186">
    <property type="entry name" value="NOX_Duox_like_FAD_NADP"/>
    <property type="match status" value="1"/>
</dbReference>
<dbReference type="GO" id="GO:0015677">
    <property type="term" value="P:copper ion import"/>
    <property type="evidence" value="ECO:0007669"/>
    <property type="project" value="TreeGrafter"/>
</dbReference>
<evidence type="ECO:0000256" key="17">
    <source>
        <dbReference type="SAM" id="SignalP"/>
    </source>
</evidence>
<evidence type="ECO:0000256" key="15">
    <source>
        <dbReference type="ARBA" id="ARBA00048483"/>
    </source>
</evidence>
<protein>
    <recommendedName>
        <fullName evidence="3">ferric-chelate reductase (NADPH)</fullName>
        <ecNumber evidence="3">1.16.1.9</ecNumber>
    </recommendedName>
</protein>
<comment type="catalytic activity">
    <reaction evidence="15">
        <text>2 a Fe(II)-siderophore + NADP(+) + H(+) = 2 a Fe(III)-siderophore + NADPH</text>
        <dbReference type="Rhea" id="RHEA:28795"/>
        <dbReference type="Rhea" id="RHEA-COMP:11342"/>
        <dbReference type="Rhea" id="RHEA-COMP:11344"/>
        <dbReference type="ChEBI" id="CHEBI:15378"/>
        <dbReference type="ChEBI" id="CHEBI:29033"/>
        <dbReference type="ChEBI" id="CHEBI:29034"/>
        <dbReference type="ChEBI" id="CHEBI:57783"/>
        <dbReference type="ChEBI" id="CHEBI:58349"/>
        <dbReference type="EC" id="1.16.1.9"/>
    </reaction>
</comment>
<evidence type="ECO:0000313" key="19">
    <source>
        <dbReference type="EMBL" id="VUG18323.1"/>
    </source>
</evidence>
<keyword evidence="12" id="KW-0406">Ion transport</keyword>
<dbReference type="SFLD" id="SFLDS00052">
    <property type="entry name" value="Ferric_Reductase_Domain"/>
    <property type="match status" value="1"/>
</dbReference>
<feature type="domain" description="FAD-binding FR-type" evidence="18">
    <location>
        <begin position="418"/>
        <end position="528"/>
    </location>
</feature>
<evidence type="ECO:0000256" key="8">
    <source>
        <dbReference type="ARBA" id="ARBA00022827"/>
    </source>
</evidence>
<proteinExistence type="inferred from homology"/>
<dbReference type="AlphaFoldDB" id="A0A7D9GZZ6"/>
<organism evidence="19 20">
    <name type="scientific">Dekkera bruxellensis</name>
    <name type="common">Brettanomyces custersii</name>
    <dbReference type="NCBI Taxonomy" id="5007"/>
    <lineage>
        <taxon>Eukaryota</taxon>
        <taxon>Fungi</taxon>
        <taxon>Dikarya</taxon>
        <taxon>Ascomycota</taxon>
        <taxon>Saccharomycotina</taxon>
        <taxon>Pichiomycetes</taxon>
        <taxon>Pichiales</taxon>
        <taxon>Pichiaceae</taxon>
        <taxon>Brettanomyces</taxon>
    </lineage>
</organism>
<dbReference type="InterPro" id="IPR013121">
    <property type="entry name" value="Fe_red_NAD-bd_6"/>
</dbReference>
<keyword evidence="8" id="KW-0274">FAD</keyword>
<dbReference type="GO" id="GO:0005886">
    <property type="term" value="C:plasma membrane"/>
    <property type="evidence" value="ECO:0007669"/>
    <property type="project" value="UniProtKB-SubCell"/>
</dbReference>
<evidence type="ECO:0000259" key="18">
    <source>
        <dbReference type="PROSITE" id="PS51384"/>
    </source>
</evidence>
<feature type="transmembrane region" description="Helical" evidence="16">
    <location>
        <begin position="271"/>
        <end position="289"/>
    </location>
</feature>
<dbReference type="SUPFAM" id="SSF63380">
    <property type="entry name" value="Riboflavin synthase domain-like"/>
    <property type="match status" value="1"/>
</dbReference>
<comment type="subcellular location">
    <subcellularLocation>
        <location evidence="1">Cell membrane</location>
        <topology evidence="1">Multi-pass membrane protein</topology>
    </subcellularLocation>
</comment>
<comment type="similarity">
    <text evidence="2">Belongs to the ferric reductase (FRE) family.</text>
</comment>
<feature type="signal peptide" evidence="17">
    <location>
        <begin position="1"/>
        <end position="18"/>
    </location>
</feature>
<evidence type="ECO:0000256" key="14">
    <source>
        <dbReference type="ARBA" id="ARBA00023180"/>
    </source>
</evidence>
<accession>A0A7D9GZZ6</accession>
<dbReference type="SUPFAM" id="SSF52343">
    <property type="entry name" value="Ferredoxin reductase-like, C-terminal NADP-linked domain"/>
    <property type="match status" value="1"/>
</dbReference>
<dbReference type="PROSITE" id="PS51257">
    <property type="entry name" value="PROKAR_LIPOPROTEIN"/>
    <property type="match status" value="1"/>
</dbReference>
<evidence type="ECO:0000256" key="11">
    <source>
        <dbReference type="ARBA" id="ARBA00023002"/>
    </source>
</evidence>
<keyword evidence="11" id="KW-0560">Oxidoreductase</keyword>
<dbReference type="Proteomes" id="UP000478008">
    <property type="component" value="Unassembled WGS sequence"/>
</dbReference>
<dbReference type="GO" id="GO:0006879">
    <property type="term" value="P:intracellular iron ion homeostasis"/>
    <property type="evidence" value="ECO:0007669"/>
    <property type="project" value="TreeGrafter"/>
</dbReference>
<reference evidence="19 20" key="1">
    <citation type="submission" date="2019-07" db="EMBL/GenBank/DDBJ databases">
        <authorList>
            <person name="Friedrich A."/>
            <person name="Schacherer J."/>
        </authorList>
    </citation>
    <scope>NUCLEOTIDE SEQUENCE [LARGE SCALE GENOMIC DNA]</scope>
</reference>
<dbReference type="PANTHER" id="PTHR32361">
    <property type="entry name" value="FERRIC/CUPRIC REDUCTASE TRANSMEMBRANE COMPONENT"/>
    <property type="match status" value="1"/>
</dbReference>
<feature type="transmembrane region" description="Helical" evidence="16">
    <location>
        <begin position="373"/>
        <end position="393"/>
    </location>
</feature>
<dbReference type="EC" id="1.16.1.9" evidence="3"/>
<dbReference type="InterPro" id="IPR051410">
    <property type="entry name" value="Ferric/Cupric_Reductase"/>
</dbReference>
<keyword evidence="14" id="KW-0325">Glycoprotein</keyword>
<evidence type="ECO:0000256" key="2">
    <source>
        <dbReference type="ARBA" id="ARBA00006278"/>
    </source>
</evidence>
<evidence type="ECO:0000256" key="5">
    <source>
        <dbReference type="ARBA" id="ARBA00022475"/>
    </source>
</evidence>
<dbReference type="GO" id="GO:0006826">
    <property type="term" value="P:iron ion transport"/>
    <property type="evidence" value="ECO:0007669"/>
    <property type="project" value="TreeGrafter"/>
</dbReference>
<sequence>MKLSKALSYAFFMISAFASDTWVSYSGPQYVAMSCKAAIENVTTYCPGSKKKKGYGCACKNKAELGSWISCAYQHTSEFDTDVESAIIQFCSKAKKVPTHSSLKKQYKNATSYIVDIDTKAQKPKTTNVPIKGALVNNLYTRYSDSYRSRWGNYRTSHYLGISFLAILAGIMVIAGIFNWLCVISPTVENKSKRGLTKKLVKYITLPATFGKKHIEAWKLGQLPDRFESILLCGIFLYSLFSCAIIGFSYHDGDPVFKKRSAGISRYYGDRTAILASYQFPLLFIFPGRNNIFQLFTRWKYSRFVTLHKWIARIVLLEMLVHAISFSVQSAGLGKTASRLASTYYRYGIVSIILLWLMGATSVFFIRRYSYQVFAFCHIVLAAVFLYAIHYHVNTLEFAPYYWTCIAIWVFDRFIRSLRVLQFGGVRNARVQLINDTTLRITVSSAFGLWRTYPGAHAFIRFLTPGTFWQTHPFTIISYLKEENTIRFYCKVKQGATKRIANFVKAEKGPSRNIWITVDGPYGNQNPYHHYDKAVFISSGNGFPGSYPSVKSLMDTSSKTEIKLYWTIPDYSYIDCFAEELSALKGLPFNPVVYVTHPNNCFPIIDISESVNESSTNSENESKGSAQVRELSTSNEIKKYFDYITFIEGRMDSQQIVERELSNANGTVAFGCCAHARINDTVRAELVKHLKGSDPNFSYFEETQVW</sequence>
<feature type="transmembrane region" description="Helical" evidence="16">
    <location>
        <begin position="310"/>
        <end position="332"/>
    </location>
</feature>
<feature type="transmembrane region" description="Helical" evidence="16">
    <location>
        <begin position="159"/>
        <end position="184"/>
    </location>
</feature>
<dbReference type="InterPro" id="IPR017927">
    <property type="entry name" value="FAD-bd_FR_type"/>
</dbReference>
<dbReference type="InterPro" id="IPR017938">
    <property type="entry name" value="Riboflavin_synthase-like_b-brl"/>
</dbReference>
<name>A0A7D9GZZ6_DEKBR</name>
<evidence type="ECO:0000256" key="7">
    <source>
        <dbReference type="ARBA" id="ARBA00022692"/>
    </source>
</evidence>
<dbReference type="PANTHER" id="PTHR32361:SF9">
    <property type="entry name" value="FERRIC REDUCTASE TRANSMEMBRANE COMPONENT 3-RELATED"/>
    <property type="match status" value="1"/>
</dbReference>
<keyword evidence="13 16" id="KW-0472">Membrane</keyword>
<keyword evidence="20" id="KW-1185">Reference proteome</keyword>
<dbReference type="SFLD" id="SFLDG01168">
    <property type="entry name" value="Ferric_reductase_subgroup_(FRE"/>
    <property type="match status" value="1"/>
</dbReference>
<keyword evidence="9" id="KW-0249">Electron transport</keyword>
<feature type="transmembrane region" description="Helical" evidence="16">
    <location>
        <begin position="229"/>
        <end position="251"/>
    </location>
</feature>
<feature type="chain" id="PRO_5028958672" description="ferric-chelate reductase (NADPH)" evidence="17">
    <location>
        <begin position="19"/>
        <end position="706"/>
    </location>
</feature>
<feature type="transmembrane region" description="Helical" evidence="16">
    <location>
        <begin position="344"/>
        <end position="366"/>
    </location>
</feature>
<dbReference type="Pfam" id="PF08030">
    <property type="entry name" value="NAD_binding_6"/>
    <property type="match status" value="1"/>
</dbReference>
<keyword evidence="17" id="KW-0732">Signal</keyword>
<evidence type="ECO:0000256" key="10">
    <source>
        <dbReference type="ARBA" id="ARBA00022989"/>
    </source>
</evidence>
<evidence type="ECO:0000256" key="4">
    <source>
        <dbReference type="ARBA" id="ARBA00022448"/>
    </source>
</evidence>
<dbReference type="InterPro" id="IPR039261">
    <property type="entry name" value="FNR_nucleotide-bd"/>
</dbReference>
<dbReference type="Pfam" id="PF08022">
    <property type="entry name" value="FAD_binding_8"/>
    <property type="match status" value="1"/>
</dbReference>
<keyword evidence="7 16" id="KW-0812">Transmembrane</keyword>
<evidence type="ECO:0000256" key="13">
    <source>
        <dbReference type="ARBA" id="ARBA00023136"/>
    </source>
</evidence>